<dbReference type="Gene3D" id="2.120.10.80">
    <property type="entry name" value="Kelch-type beta propeller"/>
    <property type="match status" value="1"/>
</dbReference>
<sequence length="585" mass="67662">SNSNNQRRLSLRACDILNNLRCQNKLCDCTIVCDDLAEFPIHRIVLSATSSYFYALFTNGMNETQKWAYTRDVEINSDNVLTLLPAADRFQVFGLVTKCTEFLQRCIECENVIGIRKFASVYYCQSLKSAADSFLMRNFLQVAKLSMEIFELSFEEFNEIILSDELNVRNENDLFDIIIKWIEFASGREEHLKHLLKSVRFGFIDKKFFIEKIRSNLLVQQSNEVIEFLNDCSRYLIEYSNQRMANLSDIRMRPRIPHELLVVVGGWSSGSPTNSIETFDPQASIWQNFDYLDKAPRAYHGCLVIGDCIYIIGGFDGTQYFNNCRKFNIKKREWQEMAPMNTKRCYVSVAAHEGIIYAMGGFDGYGRHKTAEKYNLEKNQWSFISEMNEFRSDASAAELNGKIFICGGFNGSDCVDTVEFYDPETNRWTLVSKMGSKRSGVGLISYMGCLYAIGGYDGFLRLNTCERYDLKSRKWFKEAEMNSPRSNFGLAVFDNCIFVMGGFNGITTIANVECYCVEEKRWKIKEKMNLNRSALSVCVFKDIDHIRPFSALVIRTKFEDKINRQFLNNVYNLSQNYINYLRSFN</sequence>
<dbReference type="AlphaFoldDB" id="A0A3M7S9E9"/>
<feature type="non-terminal residue" evidence="4">
    <location>
        <position position="1"/>
    </location>
</feature>
<organism evidence="4 5">
    <name type="scientific">Brachionus plicatilis</name>
    <name type="common">Marine rotifer</name>
    <name type="synonym">Brachionus muelleri</name>
    <dbReference type="NCBI Taxonomy" id="10195"/>
    <lineage>
        <taxon>Eukaryota</taxon>
        <taxon>Metazoa</taxon>
        <taxon>Spiralia</taxon>
        <taxon>Gnathifera</taxon>
        <taxon>Rotifera</taxon>
        <taxon>Eurotatoria</taxon>
        <taxon>Monogononta</taxon>
        <taxon>Pseudotrocha</taxon>
        <taxon>Ploima</taxon>
        <taxon>Brachionidae</taxon>
        <taxon>Brachionus</taxon>
    </lineage>
</organism>
<dbReference type="InterPro" id="IPR011333">
    <property type="entry name" value="SKP1/BTB/POZ_sf"/>
</dbReference>
<evidence type="ECO:0000313" key="4">
    <source>
        <dbReference type="EMBL" id="RNA32402.1"/>
    </source>
</evidence>
<dbReference type="PANTHER" id="PTHR24412">
    <property type="entry name" value="KELCH PROTEIN"/>
    <property type="match status" value="1"/>
</dbReference>
<dbReference type="Pfam" id="PF07707">
    <property type="entry name" value="BACK"/>
    <property type="match status" value="1"/>
</dbReference>
<dbReference type="Proteomes" id="UP000276133">
    <property type="component" value="Unassembled WGS sequence"/>
</dbReference>
<dbReference type="SUPFAM" id="SSF117281">
    <property type="entry name" value="Kelch motif"/>
    <property type="match status" value="1"/>
</dbReference>
<evidence type="ECO:0000259" key="3">
    <source>
        <dbReference type="PROSITE" id="PS50097"/>
    </source>
</evidence>
<gene>
    <name evidence="4" type="ORF">BpHYR1_014193</name>
</gene>
<accession>A0A3M7S9E9</accession>
<dbReference type="EMBL" id="REGN01001801">
    <property type="protein sequence ID" value="RNA32402.1"/>
    <property type="molecule type" value="Genomic_DNA"/>
</dbReference>
<dbReference type="Gene3D" id="3.30.710.10">
    <property type="entry name" value="Potassium Channel Kv1.1, Chain A"/>
    <property type="match status" value="2"/>
</dbReference>
<dbReference type="InterPro" id="IPR015915">
    <property type="entry name" value="Kelch-typ_b-propeller"/>
</dbReference>
<name>A0A3M7S9E9_BRAPC</name>
<dbReference type="PIRSF" id="PIRSF037037">
    <property type="entry name" value="Kelch-like_protein_gigaxonin"/>
    <property type="match status" value="1"/>
</dbReference>
<dbReference type="Gene3D" id="1.25.40.420">
    <property type="match status" value="1"/>
</dbReference>
<keyword evidence="5" id="KW-1185">Reference proteome</keyword>
<dbReference type="Pfam" id="PF01344">
    <property type="entry name" value="Kelch_1"/>
    <property type="match status" value="1"/>
</dbReference>
<feature type="domain" description="BTB" evidence="3">
    <location>
        <begin position="27"/>
        <end position="84"/>
    </location>
</feature>
<keyword evidence="2" id="KW-0677">Repeat</keyword>
<evidence type="ECO:0000256" key="1">
    <source>
        <dbReference type="ARBA" id="ARBA00022441"/>
    </source>
</evidence>
<dbReference type="PROSITE" id="PS50097">
    <property type="entry name" value="BTB"/>
    <property type="match status" value="1"/>
</dbReference>
<dbReference type="SMART" id="SM00225">
    <property type="entry name" value="BTB"/>
    <property type="match status" value="1"/>
</dbReference>
<dbReference type="PRINTS" id="PR00501">
    <property type="entry name" value="KELCHREPEAT"/>
</dbReference>
<dbReference type="SMART" id="SM00612">
    <property type="entry name" value="Kelch"/>
    <property type="match status" value="6"/>
</dbReference>
<dbReference type="Pfam" id="PF24681">
    <property type="entry name" value="Kelch_KLHDC2_KLHL20_DRC7"/>
    <property type="match status" value="1"/>
</dbReference>
<dbReference type="STRING" id="10195.A0A3M7S9E9"/>
<keyword evidence="1" id="KW-0880">Kelch repeat</keyword>
<comment type="caution">
    <text evidence="4">The sequence shown here is derived from an EMBL/GenBank/DDBJ whole genome shotgun (WGS) entry which is preliminary data.</text>
</comment>
<reference evidence="4 5" key="1">
    <citation type="journal article" date="2018" name="Sci. Rep.">
        <title>Genomic signatures of local adaptation to the degree of environmental predictability in rotifers.</title>
        <authorList>
            <person name="Franch-Gras L."/>
            <person name="Hahn C."/>
            <person name="Garcia-Roger E.M."/>
            <person name="Carmona M.J."/>
            <person name="Serra M."/>
            <person name="Gomez A."/>
        </authorList>
    </citation>
    <scope>NUCLEOTIDE SEQUENCE [LARGE SCALE GENOMIC DNA]</scope>
    <source>
        <strain evidence="4">HYR1</strain>
    </source>
</reference>
<dbReference type="InterPro" id="IPR006652">
    <property type="entry name" value="Kelch_1"/>
</dbReference>
<dbReference type="InterPro" id="IPR017096">
    <property type="entry name" value="BTB-kelch_protein"/>
</dbReference>
<dbReference type="OrthoDB" id="191037at2759"/>
<dbReference type="FunFam" id="1.25.40.420:FF:000001">
    <property type="entry name" value="Kelch-like family member 12"/>
    <property type="match status" value="1"/>
</dbReference>
<dbReference type="PANTHER" id="PTHR24412:SF172">
    <property type="entry name" value="KELCH-LIKE PROTEIN 10"/>
    <property type="match status" value="1"/>
</dbReference>
<dbReference type="SUPFAM" id="SSF54695">
    <property type="entry name" value="POZ domain"/>
    <property type="match status" value="1"/>
</dbReference>
<dbReference type="InterPro" id="IPR011705">
    <property type="entry name" value="BACK"/>
</dbReference>
<dbReference type="SMART" id="SM00875">
    <property type="entry name" value="BACK"/>
    <property type="match status" value="1"/>
</dbReference>
<evidence type="ECO:0000313" key="5">
    <source>
        <dbReference type="Proteomes" id="UP000276133"/>
    </source>
</evidence>
<protein>
    <submittedName>
        <fullName evidence="4">Kelch 10</fullName>
    </submittedName>
</protein>
<dbReference type="Pfam" id="PF00651">
    <property type="entry name" value="BTB"/>
    <property type="match status" value="2"/>
</dbReference>
<evidence type="ECO:0000256" key="2">
    <source>
        <dbReference type="ARBA" id="ARBA00022737"/>
    </source>
</evidence>
<dbReference type="InterPro" id="IPR000210">
    <property type="entry name" value="BTB/POZ_dom"/>
</dbReference>
<proteinExistence type="predicted"/>